<protein>
    <recommendedName>
        <fullName evidence="2">DUF1468 domain-containing protein</fullName>
    </recommendedName>
</protein>
<feature type="transmembrane region" description="Helical" evidence="1">
    <location>
        <begin position="12"/>
        <end position="33"/>
    </location>
</feature>
<keyword evidence="1" id="KW-0472">Membrane</keyword>
<feature type="transmembrane region" description="Helical" evidence="1">
    <location>
        <begin position="83"/>
        <end position="114"/>
    </location>
</feature>
<feature type="transmembrane region" description="Helical" evidence="1">
    <location>
        <begin position="126"/>
        <end position="144"/>
    </location>
</feature>
<dbReference type="EMBL" id="CADCUC010000219">
    <property type="protein sequence ID" value="CAA9323732.1"/>
    <property type="molecule type" value="Genomic_DNA"/>
</dbReference>
<name>A0A6J4L4B0_9HYPH</name>
<dbReference type="AlphaFoldDB" id="A0A6J4L4B0"/>
<proteinExistence type="predicted"/>
<gene>
    <name evidence="3" type="ORF">AVDCRST_MAG90-1126</name>
</gene>
<evidence type="ECO:0000259" key="2">
    <source>
        <dbReference type="Pfam" id="PF07331"/>
    </source>
</evidence>
<evidence type="ECO:0000313" key="3">
    <source>
        <dbReference type="EMBL" id="CAA9323732.1"/>
    </source>
</evidence>
<feature type="domain" description="DUF1468" evidence="2">
    <location>
        <begin position="18"/>
        <end position="153"/>
    </location>
</feature>
<organism evidence="3">
    <name type="scientific">uncultured Microvirga sp</name>
    <dbReference type="NCBI Taxonomy" id="412392"/>
    <lineage>
        <taxon>Bacteria</taxon>
        <taxon>Pseudomonadati</taxon>
        <taxon>Pseudomonadota</taxon>
        <taxon>Alphaproteobacteria</taxon>
        <taxon>Hyphomicrobiales</taxon>
        <taxon>Methylobacteriaceae</taxon>
        <taxon>Microvirga</taxon>
        <taxon>environmental samples</taxon>
    </lineage>
</organism>
<dbReference type="InterPro" id="IPR009936">
    <property type="entry name" value="DUF1468"/>
</dbReference>
<keyword evidence="1" id="KW-0812">Transmembrane</keyword>
<reference evidence="3" key="1">
    <citation type="submission" date="2020-02" db="EMBL/GenBank/DDBJ databases">
        <authorList>
            <person name="Meier V. D."/>
        </authorList>
    </citation>
    <scope>NUCLEOTIDE SEQUENCE</scope>
    <source>
        <strain evidence="3">AVDCRST_MAG90</strain>
    </source>
</reference>
<sequence>MPPDTSLPASRRLHADVWIALAILAFCAVVYWLTTTFDAMPAALVPGMGAAAFPRLLLGVMAVLALVLAWSSRGRPDGGREPVPAIVYLTVAAMLGFMAVLWLAGMVVAMVLGFIGMGLLWGERRWSWLVASAVGLAAFIYLLFTKGFGIPLPKGLFGEWLS</sequence>
<dbReference type="Pfam" id="PF07331">
    <property type="entry name" value="TctB"/>
    <property type="match status" value="1"/>
</dbReference>
<keyword evidence="1" id="KW-1133">Transmembrane helix</keyword>
<evidence type="ECO:0000256" key="1">
    <source>
        <dbReference type="SAM" id="Phobius"/>
    </source>
</evidence>
<accession>A0A6J4L4B0</accession>
<feature type="transmembrane region" description="Helical" evidence="1">
    <location>
        <begin position="53"/>
        <end position="71"/>
    </location>
</feature>